<dbReference type="RefSeq" id="WP_307691641.1">
    <property type="nucleotide sequence ID" value="NZ_JAUSRO010000014.1"/>
</dbReference>
<dbReference type="Gene3D" id="1.20.144.10">
    <property type="entry name" value="Phosphatidic acid phosphatase type 2/haloperoxidase"/>
    <property type="match status" value="1"/>
</dbReference>
<feature type="transmembrane region" description="Helical" evidence="1">
    <location>
        <begin position="138"/>
        <end position="157"/>
    </location>
</feature>
<feature type="transmembrane region" description="Helical" evidence="1">
    <location>
        <begin position="92"/>
        <end position="113"/>
    </location>
</feature>
<keyword evidence="4" id="KW-1185">Reference proteome</keyword>
<reference evidence="3 4" key="1">
    <citation type="submission" date="2023-07" db="EMBL/GenBank/DDBJ databases">
        <title>Sorghum-associated microbial communities from plants grown in Nebraska, USA.</title>
        <authorList>
            <person name="Schachtman D."/>
        </authorList>
    </citation>
    <scope>NUCLEOTIDE SEQUENCE [LARGE SCALE GENOMIC DNA]</scope>
    <source>
        <strain evidence="3 4">DS1607</strain>
    </source>
</reference>
<keyword evidence="1" id="KW-0812">Transmembrane</keyword>
<feature type="transmembrane region" description="Helical" evidence="1">
    <location>
        <begin position="169"/>
        <end position="187"/>
    </location>
</feature>
<sequence>MPSPLPPHWTVDIGLRMRRHFLLKLVGTTAFTWLFFIGYFELLRHPVFEVTVMPLIALDALVPFTPSALAAYLSLWVYVGMGPGLQYTFRELVVYSLWISAMCVAGLVCFYFWPTAVPARNFDASGYPGFALLQGVDAAGNACPSMHVAAAMFTMLRIEQVLRDARTPVVLRALNLLWFVAIAWSTLATRQHVALDALAGAALGIAFAVPSLRWRPRATGPLAHRADRISSGTTRITQR</sequence>
<dbReference type="EMBL" id="JAUSRO010000014">
    <property type="protein sequence ID" value="MDP9901876.1"/>
    <property type="molecule type" value="Genomic_DNA"/>
</dbReference>
<name>A0ABT9SDN6_9BURK</name>
<gene>
    <name evidence="3" type="ORF">J2W36_004146</name>
</gene>
<dbReference type="Proteomes" id="UP001226867">
    <property type="component" value="Unassembled WGS sequence"/>
</dbReference>
<organism evidence="3 4">
    <name type="scientific">Variovorax ginsengisoli</name>
    <dbReference type="NCBI Taxonomy" id="363844"/>
    <lineage>
        <taxon>Bacteria</taxon>
        <taxon>Pseudomonadati</taxon>
        <taxon>Pseudomonadota</taxon>
        <taxon>Betaproteobacteria</taxon>
        <taxon>Burkholderiales</taxon>
        <taxon>Comamonadaceae</taxon>
        <taxon>Variovorax</taxon>
    </lineage>
</organism>
<keyword evidence="1" id="KW-0472">Membrane</keyword>
<protein>
    <submittedName>
        <fullName evidence="3">Membrane-associated phospholipid phosphatase</fullName>
    </submittedName>
</protein>
<feature type="domain" description="Phosphatidic acid phosphatase type 2/haloperoxidase" evidence="2">
    <location>
        <begin position="135"/>
        <end position="217"/>
    </location>
</feature>
<evidence type="ECO:0000313" key="4">
    <source>
        <dbReference type="Proteomes" id="UP001226867"/>
    </source>
</evidence>
<evidence type="ECO:0000256" key="1">
    <source>
        <dbReference type="SAM" id="Phobius"/>
    </source>
</evidence>
<proteinExistence type="predicted"/>
<accession>A0ABT9SDN6</accession>
<dbReference type="InterPro" id="IPR000326">
    <property type="entry name" value="PAP2/HPO"/>
</dbReference>
<comment type="caution">
    <text evidence="3">The sequence shown here is derived from an EMBL/GenBank/DDBJ whole genome shotgun (WGS) entry which is preliminary data.</text>
</comment>
<keyword evidence="1" id="KW-1133">Transmembrane helix</keyword>
<evidence type="ECO:0000313" key="3">
    <source>
        <dbReference type="EMBL" id="MDP9901876.1"/>
    </source>
</evidence>
<dbReference type="Pfam" id="PF01569">
    <property type="entry name" value="PAP2"/>
    <property type="match status" value="1"/>
</dbReference>
<evidence type="ECO:0000259" key="2">
    <source>
        <dbReference type="Pfam" id="PF01569"/>
    </source>
</evidence>
<feature type="transmembrane region" description="Helical" evidence="1">
    <location>
        <begin position="60"/>
        <end position="80"/>
    </location>
</feature>
<feature type="transmembrane region" description="Helical" evidence="1">
    <location>
        <begin position="21"/>
        <end position="40"/>
    </location>
</feature>
<feature type="transmembrane region" description="Helical" evidence="1">
    <location>
        <begin position="193"/>
        <end position="212"/>
    </location>
</feature>